<evidence type="ECO:0000313" key="5">
    <source>
        <dbReference type="RefSeq" id="XP_026754364.2"/>
    </source>
</evidence>
<keyword evidence="1" id="KW-0677">Repeat</keyword>
<dbReference type="SMART" id="SM00248">
    <property type="entry name" value="ANK"/>
    <property type="match status" value="4"/>
</dbReference>
<evidence type="ECO:0000256" key="3">
    <source>
        <dbReference type="PROSITE-ProRule" id="PRU00023"/>
    </source>
</evidence>
<evidence type="ECO:0000256" key="1">
    <source>
        <dbReference type="ARBA" id="ARBA00022737"/>
    </source>
</evidence>
<evidence type="ECO:0000256" key="2">
    <source>
        <dbReference type="ARBA" id="ARBA00023043"/>
    </source>
</evidence>
<dbReference type="RefSeq" id="XP_026754364.2">
    <property type="nucleotide sequence ID" value="XM_026898563.3"/>
</dbReference>
<keyword evidence="4" id="KW-1185">Reference proteome</keyword>
<dbReference type="PANTHER" id="PTHR24180:SF45">
    <property type="entry name" value="POLY [ADP-RIBOSE] POLYMERASE TANKYRASE"/>
    <property type="match status" value="1"/>
</dbReference>
<reference evidence="5" key="1">
    <citation type="submission" date="2025-08" db="UniProtKB">
        <authorList>
            <consortium name="RefSeq"/>
        </authorList>
    </citation>
    <scope>IDENTIFICATION</scope>
    <source>
        <tissue evidence="5">Whole larvae</tissue>
    </source>
</reference>
<feature type="repeat" description="ANK" evidence="3">
    <location>
        <begin position="254"/>
        <end position="286"/>
    </location>
</feature>
<dbReference type="CDD" id="cd00063">
    <property type="entry name" value="FN3"/>
    <property type="match status" value="1"/>
</dbReference>
<dbReference type="KEGG" id="gmw:113514471"/>
<sequence length="408" mass="46077">MDLQTFLEEKFKCWQPSAPSVVDRTKCTITLSWQQDEFGFITDQMLYKIEMKSKLPPWITVYSGGKTSSTIDNLPPRYPHRFRLKVILKATGVSLLSERAIQFYGNEESVYNKVNDIVHNIKKIDEKSFSTSNPDMKKEDHLMKITVNTPNDNNIKNKRQAVIMKRCWIETSWSPETWTSTDTDGTSAICFSMAVRCGYIKQVQVMLDERPELIGIVNATNGLTPLATAVRKGDINTVRFLISVGAELDQRIGAGQTPLHIAVLSSHIPMVELLLEKGADTQARDNNGMLIEHYAVDSGSLDMLKFVLDRGGDVNARDNNGWTPLFRALCQDASTQMVQELVSRSSKLDVCDNAGLPMTSVAKLLKNRHDRSRDSILRLVDSQYPHEKALANFTRLTKKINHVHTLFK</sequence>
<dbReference type="Proteomes" id="UP001652740">
    <property type="component" value="Unplaced"/>
</dbReference>
<dbReference type="InterPro" id="IPR003961">
    <property type="entry name" value="FN3_dom"/>
</dbReference>
<dbReference type="FunCoup" id="A0A6J1WR63">
    <property type="interactions" value="44"/>
</dbReference>
<dbReference type="AlphaFoldDB" id="A0A6J1WR63"/>
<dbReference type="Gene3D" id="2.60.40.10">
    <property type="entry name" value="Immunoglobulins"/>
    <property type="match status" value="1"/>
</dbReference>
<dbReference type="PRINTS" id="PR01415">
    <property type="entry name" value="ANKYRIN"/>
</dbReference>
<dbReference type="Gene3D" id="1.25.40.20">
    <property type="entry name" value="Ankyrin repeat-containing domain"/>
    <property type="match status" value="1"/>
</dbReference>
<feature type="repeat" description="ANK" evidence="3">
    <location>
        <begin position="287"/>
        <end position="319"/>
    </location>
</feature>
<protein>
    <submittedName>
        <fullName evidence="5">Fibronectin type 3 and ankyrin repeat domains 1 protein</fullName>
    </submittedName>
</protein>
<dbReference type="GeneID" id="113514471"/>
<dbReference type="Pfam" id="PF13637">
    <property type="entry name" value="Ank_4"/>
    <property type="match status" value="1"/>
</dbReference>
<gene>
    <name evidence="5" type="primary">LOC113514471</name>
</gene>
<dbReference type="PROSITE" id="PS50088">
    <property type="entry name" value="ANK_REPEAT"/>
    <property type="match status" value="3"/>
</dbReference>
<dbReference type="InterPro" id="IPR036116">
    <property type="entry name" value="FN3_sf"/>
</dbReference>
<organism evidence="4 5">
    <name type="scientific">Galleria mellonella</name>
    <name type="common">Greater wax moth</name>
    <dbReference type="NCBI Taxonomy" id="7137"/>
    <lineage>
        <taxon>Eukaryota</taxon>
        <taxon>Metazoa</taxon>
        <taxon>Ecdysozoa</taxon>
        <taxon>Arthropoda</taxon>
        <taxon>Hexapoda</taxon>
        <taxon>Insecta</taxon>
        <taxon>Pterygota</taxon>
        <taxon>Neoptera</taxon>
        <taxon>Endopterygota</taxon>
        <taxon>Lepidoptera</taxon>
        <taxon>Glossata</taxon>
        <taxon>Ditrysia</taxon>
        <taxon>Pyraloidea</taxon>
        <taxon>Pyralidae</taxon>
        <taxon>Galleriinae</taxon>
        <taxon>Galleria</taxon>
    </lineage>
</organism>
<dbReference type="InParanoid" id="A0A6J1WR63"/>
<dbReference type="InterPro" id="IPR013783">
    <property type="entry name" value="Ig-like_fold"/>
</dbReference>
<dbReference type="SUPFAM" id="SSF49265">
    <property type="entry name" value="Fibronectin type III"/>
    <property type="match status" value="1"/>
</dbReference>
<dbReference type="PANTHER" id="PTHR24180">
    <property type="entry name" value="CYCLIN-DEPENDENT KINASE INHIBITOR 2C-RELATED"/>
    <property type="match status" value="1"/>
</dbReference>
<dbReference type="Pfam" id="PF12796">
    <property type="entry name" value="Ank_2"/>
    <property type="match status" value="1"/>
</dbReference>
<dbReference type="InterPro" id="IPR036770">
    <property type="entry name" value="Ankyrin_rpt-contain_sf"/>
</dbReference>
<dbReference type="InterPro" id="IPR051637">
    <property type="entry name" value="Ank_repeat_dom-contain_49"/>
</dbReference>
<proteinExistence type="predicted"/>
<name>A0A6J1WR63_GALME</name>
<dbReference type="InterPro" id="IPR002110">
    <property type="entry name" value="Ankyrin_rpt"/>
</dbReference>
<evidence type="ECO:0000313" key="4">
    <source>
        <dbReference type="Proteomes" id="UP001652740"/>
    </source>
</evidence>
<keyword evidence="2 3" id="KW-0040">ANK repeat</keyword>
<accession>A0A6J1WR63</accession>
<dbReference type="SUPFAM" id="SSF48403">
    <property type="entry name" value="Ankyrin repeat"/>
    <property type="match status" value="1"/>
</dbReference>
<dbReference type="PROSITE" id="PS50297">
    <property type="entry name" value="ANK_REP_REGION"/>
    <property type="match status" value="3"/>
</dbReference>
<feature type="repeat" description="ANK" evidence="3">
    <location>
        <begin position="221"/>
        <end position="253"/>
    </location>
</feature>